<accession>A0A1Q9BWA4</accession>
<keyword evidence="3" id="KW-1185">Reference proteome</keyword>
<name>A0A1Q9BWA4_SYMMI</name>
<feature type="compositionally biased region" description="Polar residues" evidence="1">
    <location>
        <begin position="70"/>
        <end position="84"/>
    </location>
</feature>
<gene>
    <name evidence="2" type="ORF">AK812_SmicGene45350</name>
</gene>
<dbReference type="Proteomes" id="UP000186817">
    <property type="component" value="Unassembled WGS sequence"/>
</dbReference>
<feature type="compositionally biased region" description="Basic and acidic residues" evidence="1">
    <location>
        <begin position="33"/>
        <end position="69"/>
    </location>
</feature>
<sequence length="126" mass="13718">MRPQPKAPVRKDAFCSSRVRTVVEIDLNVDIQEATHGEGVEKAEKSDKAEKADTKPRKAEPLPELEKKPSASTAKLLSIPSTRTPVHRQGHRGLASQSPKGIKTSFKTKREASSRRLSAPPKLGSG</sequence>
<comment type="caution">
    <text evidence="2">The sequence shown here is derived from an EMBL/GenBank/DDBJ whole genome shotgun (WGS) entry which is preliminary data.</text>
</comment>
<dbReference type="AlphaFoldDB" id="A0A1Q9BWA4"/>
<evidence type="ECO:0000313" key="2">
    <source>
        <dbReference type="EMBL" id="OLP74949.1"/>
    </source>
</evidence>
<reference evidence="2 3" key="1">
    <citation type="submission" date="2016-02" db="EMBL/GenBank/DDBJ databases">
        <title>Genome analysis of coral dinoflagellate symbionts highlights evolutionary adaptations to a symbiotic lifestyle.</title>
        <authorList>
            <person name="Aranda M."/>
            <person name="Li Y."/>
            <person name="Liew Y.J."/>
            <person name="Baumgarten S."/>
            <person name="Simakov O."/>
            <person name="Wilson M."/>
            <person name="Piel J."/>
            <person name="Ashoor H."/>
            <person name="Bougouffa S."/>
            <person name="Bajic V.B."/>
            <person name="Ryu T."/>
            <person name="Ravasi T."/>
            <person name="Bayer T."/>
            <person name="Micklem G."/>
            <person name="Kim H."/>
            <person name="Bhak J."/>
            <person name="Lajeunesse T.C."/>
            <person name="Voolstra C.R."/>
        </authorList>
    </citation>
    <scope>NUCLEOTIDE SEQUENCE [LARGE SCALE GENOMIC DNA]</scope>
    <source>
        <strain evidence="2 3">CCMP2467</strain>
    </source>
</reference>
<dbReference type="EMBL" id="LSRX01002985">
    <property type="protein sequence ID" value="OLP74949.1"/>
    <property type="molecule type" value="Genomic_DNA"/>
</dbReference>
<evidence type="ECO:0000313" key="3">
    <source>
        <dbReference type="Proteomes" id="UP000186817"/>
    </source>
</evidence>
<organism evidence="2 3">
    <name type="scientific">Symbiodinium microadriaticum</name>
    <name type="common">Dinoflagellate</name>
    <name type="synonym">Zooxanthella microadriatica</name>
    <dbReference type="NCBI Taxonomy" id="2951"/>
    <lineage>
        <taxon>Eukaryota</taxon>
        <taxon>Sar</taxon>
        <taxon>Alveolata</taxon>
        <taxon>Dinophyceae</taxon>
        <taxon>Suessiales</taxon>
        <taxon>Symbiodiniaceae</taxon>
        <taxon>Symbiodinium</taxon>
    </lineage>
</organism>
<evidence type="ECO:0000256" key="1">
    <source>
        <dbReference type="SAM" id="MobiDB-lite"/>
    </source>
</evidence>
<protein>
    <submittedName>
        <fullName evidence="2">Uncharacterized protein</fullName>
    </submittedName>
</protein>
<feature type="region of interest" description="Disordered" evidence="1">
    <location>
        <begin position="32"/>
        <end position="126"/>
    </location>
</feature>
<proteinExistence type="predicted"/>